<comment type="similarity">
    <text evidence="2 12">Belongs to the class-I aminoacyl-tRNA synthetase family.</text>
</comment>
<dbReference type="InterPro" id="IPR002306">
    <property type="entry name" value="Trp-tRNA-ligase"/>
</dbReference>
<keyword evidence="14" id="KW-1185">Reference proteome</keyword>
<dbReference type="PANTHER" id="PTHR43766:SF1">
    <property type="entry name" value="TRYPTOPHAN--TRNA LIGASE, MITOCHONDRIAL"/>
    <property type="match status" value="1"/>
</dbReference>
<dbReference type="OrthoDB" id="15808at2759"/>
<keyword evidence="5 12" id="KW-0547">Nucleotide-binding</keyword>
<dbReference type="PRINTS" id="PR01039">
    <property type="entry name" value="TRNASYNTHTRP"/>
</dbReference>
<dbReference type="InterPro" id="IPR001412">
    <property type="entry name" value="aa-tRNA-synth_I_CS"/>
</dbReference>
<comment type="subcellular location">
    <subcellularLocation>
        <location evidence="1">Mitochondrion matrix</location>
    </subcellularLocation>
</comment>
<dbReference type="Gene3D" id="3.40.50.620">
    <property type="entry name" value="HUPs"/>
    <property type="match status" value="1"/>
</dbReference>
<dbReference type="NCBIfam" id="TIGR00233">
    <property type="entry name" value="trpS"/>
    <property type="match status" value="1"/>
</dbReference>
<dbReference type="EMBL" id="KV440990">
    <property type="protein sequence ID" value="OAD69819.1"/>
    <property type="molecule type" value="Genomic_DNA"/>
</dbReference>
<organism evidence="13 14">
    <name type="scientific">Phycomyces blakesleeanus (strain ATCC 8743b / DSM 1359 / FGSC 10004 / NBRC 33097 / NRRL 1555)</name>
    <dbReference type="NCBI Taxonomy" id="763407"/>
    <lineage>
        <taxon>Eukaryota</taxon>
        <taxon>Fungi</taxon>
        <taxon>Fungi incertae sedis</taxon>
        <taxon>Mucoromycota</taxon>
        <taxon>Mucoromycotina</taxon>
        <taxon>Mucoromycetes</taxon>
        <taxon>Mucorales</taxon>
        <taxon>Phycomycetaceae</taxon>
        <taxon>Phycomyces</taxon>
    </lineage>
</organism>
<dbReference type="InterPro" id="IPR050203">
    <property type="entry name" value="Trp-tRNA_synthetase"/>
</dbReference>
<evidence type="ECO:0000256" key="1">
    <source>
        <dbReference type="ARBA" id="ARBA00004305"/>
    </source>
</evidence>
<keyword evidence="6 12" id="KW-0067">ATP-binding</keyword>
<name>A0A167L8E2_PHYB8</name>
<evidence type="ECO:0000256" key="8">
    <source>
        <dbReference type="ARBA" id="ARBA00023146"/>
    </source>
</evidence>
<dbReference type="Proteomes" id="UP000077315">
    <property type="component" value="Unassembled WGS sequence"/>
</dbReference>
<dbReference type="Gene3D" id="1.10.240.10">
    <property type="entry name" value="Tyrosyl-Transfer RNA Synthetase"/>
    <property type="match status" value="1"/>
</dbReference>
<dbReference type="GO" id="GO:0070183">
    <property type="term" value="P:mitochondrial tryptophanyl-tRNA aminoacylation"/>
    <property type="evidence" value="ECO:0007669"/>
    <property type="project" value="TreeGrafter"/>
</dbReference>
<evidence type="ECO:0000256" key="5">
    <source>
        <dbReference type="ARBA" id="ARBA00022741"/>
    </source>
</evidence>
<evidence type="ECO:0000256" key="11">
    <source>
        <dbReference type="ARBA" id="ARBA00069760"/>
    </source>
</evidence>
<dbReference type="CDD" id="cd00806">
    <property type="entry name" value="TrpRS_core"/>
    <property type="match status" value="1"/>
</dbReference>
<evidence type="ECO:0000256" key="12">
    <source>
        <dbReference type="RuleBase" id="RU363036"/>
    </source>
</evidence>
<dbReference type="GeneID" id="28997583"/>
<dbReference type="GO" id="GO:0004830">
    <property type="term" value="F:tryptophan-tRNA ligase activity"/>
    <property type="evidence" value="ECO:0007669"/>
    <property type="project" value="UniProtKB-EC"/>
</dbReference>
<dbReference type="PANTHER" id="PTHR43766">
    <property type="entry name" value="TRYPTOPHAN--TRNA LIGASE, MITOCHONDRIAL"/>
    <property type="match status" value="1"/>
</dbReference>
<gene>
    <name evidence="13" type="ORF">PHYBLDRAFT_171837</name>
</gene>
<dbReference type="InterPro" id="IPR014729">
    <property type="entry name" value="Rossmann-like_a/b/a_fold"/>
</dbReference>
<dbReference type="GO" id="GO:0005759">
    <property type="term" value="C:mitochondrial matrix"/>
    <property type="evidence" value="ECO:0007669"/>
    <property type="project" value="UniProtKB-SubCell"/>
</dbReference>
<evidence type="ECO:0000256" key="2">
    <source>
        <dbReference type="ARBA" id="ARBA00005594"/>
    </source>
</evidence>
<dbReference type="PROSITE" id="PS00178">
    <property type="entry name" value="AA_TRNA_LIGASE_I"/>
    <property type="match status" value="1"/>
</dbReference>
<dbReference type="EC" id="6.1.1.2" evidence="3"/>
<dbReference type="InParanoid" id="A0A167L8E2"/>
<dbReference type="VEuPathDB" id="FungiDB:PHYBLDRAFT_171837"/>
<evidence type="ECO:0000256" key="4">
    <source>
        <dbReference type="ARBA" id="ARBA00022598"/>
    </source>
</evidence>
<dbReference type="HAMAP" id="MF_00140_B">
    <property type="entry name" value="Trp_tRNA_synth_B"/>
    <property type="match status" value="1"/>
</dbReference>
<evidence type="ECO:0000256" key="6">
    <source>
        <dbReference type="ARBA" id="ARBA00022840"/>
    </source>
</evidence>
<dbReference type="FunFam" id="3.40.50.620:FF:000082">
    <property type="entry name" value="MSW1p Mitochondrial tryptophanyl-tRNA synthetase"/>
    <property type="match status" value="1"/>
</dbReference>
<dbReference type="AlphaFoldDB" id="A0A167L8E2"/>
<evidence type="ECO:0000313" key="14">
    <source>
        <dbReference type="Proteomes" id="UP000077315"/>
    </source>
</evidence>
<dbReference type="RefSeq" id="XP_018287859.1">
    <property type="nucleotide sequence ID" value="XM_018436677.1"/>
</dbReference>
<dbReference type="FunFam" id="1.10.240.10:FF:000002">
    <property type="entry name" value="Tryptophan--tRNA ligase"/>
    <property type="match status" value="1"/>
</dbReference>
<keyword evidence="4 12" id="KW-0436">Ligase</keyword>
<accession>A0A167L8E2</accession>
<sequence length="375" mass="41778">MTRYTRAFNDIVGFLRIPEKNSLSTASKSRIIFSGIQPTGQPHLGNYLGALDNWVKLQPSNEDSESKTYYSIVDLHAITMPQNPAQLREGKLNMAMTLLACGVDPKRSILFEQSRVRAHSELAWIFNCITPVGWLGRMTQWKTKMDSSKSKGLHAQNLADESQTVGLRMGLFDYPVLQAADILLYKATHVPIGEDQIQHLELARDIGTAFNTTFKPTFPLPEAIIPPTKRVMSLREPMAKMSKSDPSDLSRINLTDSPEAIQSKVGRATTDGVRGISYDPKERPGVSNLLGMYAAMRGLEMDDAVKAFENVTSTKEFKEEVAASIVERLAPIQNELKHLQQDVGYVHHILGEGARKANEVANHNMEEVYKVVGLR</sequence>
<keyword evidence="8 12" id="KW-0030">Aminoacyl-tRNA synthetase</keyword>
<dbReference type="InterPro" id="IPR002305">
    <property type="entry name" value="aa-tRNA-synth_Ic"/>
</dbReference>
<protein>
    <recommendedName>
        <fullName evidence="11">Tryptophan--tRNA ligase, mitochondrial</fullName>
        <ecNumber evidence="3">6.1.1.2</ecNumber>
    </recommendedName>
    <alternativeName>
        <fullName evidence="9">Tryptophanyl-tRNA synthetase</fullName>
    </alternativeName>
</protein>
<evidence type="ECO:0000256" key="7">
    <source>
        <dbReference type="ARBA" id="ARBA00022917"/>
    </source>
</evidence>
<dbReference type="STRING" id="763407.A0A167L8E2"/>
<dbReference type="GO" id="GO:0005524">
    <property type="term" value="F:ATP binding"/>
    <property type="evidence" value="ECO:0007669"/>
    <property type="project" value="UniProtKB-KW"/>
</dbReference>
<comment type="catalytic activity">
    <reaction evidence="10">
        <text>tRNA(Trp) + L-tryptophan + ATP = L-tryptophyl-tRNA(Trp) + AMP + diphosphate + H(+)</text>
        <dbReference type="Rhea" id="RHEA:24080"/>
        <dbReference type="Rhea" id="RHEA-COMP:9671"/>
        <dbReference type="Rhea" id="RHEA-COMP:9705"/>
        <dbReference type="ChEBI" id="CHEBI:15378"/>
        <dbReference type="ChEBI" id="CHEBI:30616"/>
        <dbReference type="ChEBI" id="CHEBI:33019"/>
        <dbReference type="ChEBI" id="CHEBI:57912"/>
        <dbReference type="ChEBI" id="CHEBI:78442"/>
        <dbReference type="ChEBI" id="CHEBI:78535"/>
        <dbReference type="ChEBI" id="CHEBI:456215"/>
        <dbReference type="EC" id="6.1.1.2"/>
    </reaction>
</comment>
<evidence type="ECO:0000256" key="3">
    <source>
        <dbReference type="ARBA" id="ARBA00013161"/>
    </source>
</evidence>
<evidence type="ECO:0000313" key="13">
    <source>
        <dbReference type="EMBL" id="OAD69819.1"/>
    </source>
</evidence>
<evidence type="ECO:0000256" key="10">
    <source>
        <dbReference type="ARBA" id="ARBA00049929"/>
    </source>
</evidence>
<dbReference type="InterPro" id="IPR024109">
    <property type="entry name" value="Trp-tRNA-ligase_bac-type"/>
</dbReference>
<evidence type="ECO:0000256" key="9">
    <source>
        <dbReference type="ARBA" id="ARBA00030268"/>
    </source>
</evidence>
<proteinExistence type="inferred from homology"/>
<dbReference type="FunCoup" id="A0A167L8E2">
    <property type="interactions" value="422"/>
</dbReference>
<dbReference type="SUPFAM" id="SSF52374">
    <property type="entry name" value="Nucleotidylyl transferase"/>
    <property type="match status" value="1"/>
</dbReference>
<dbReference type="Pfam" id="PF00579">
    <property type="entry name" value="tRNA-synt_1b"/>
    <property type="match status" value="1"/>
</dbReference>
<keyword evidence="7 12" id="KW-0648">Protein biosynthesis</keyword>
<reference evidence="14" key="1">
    <citation type="submission" date="2015-06" db="EMBL/GenBank/DDBJ databases">
        <title>Expansion of signal transduction pathways in fungi by whole-genome duplication.</title>
        <authorList>
            <consortium name="DOE Joint Genome Institute"/>
            <person name="Corrochano L.M."/>
            <person name="Kuo A."/>
            <person name="Marcet-Houben M."/>
            <person name="Polaino S."/>
            <person name="Salamov A."/>
            <person name="Villalobos J.M."/>
            <person name="Alvarez M.I."/>
            <person name="Avalos J."/>
            <person name="Benito E.P."/>
            <person name="Benoit I."/>
            <person name="Burger G."/>
            <person name="Camino L.P."/>
            <person name="Canovas D."/>
            <person name="Cerda-Olmedo E."/>
            <person name="Cheng J.-F."/>
            <person name="Dominguez A."/>
            <person name="Elias M."/>
            <person name="Eslava A.P."/>
            <person name="Glaser F."/>
            <person name="Grimwood J."/>
            <person name="Gutierrez G."/>
            <person name="Heitman J."/>
            <person name="Henrissat B."/>
            <person name="Iturriaga E.A."/>
            <person name="Lang B.F."/>
            <person name="Lavin J.L."/>
            <person name="Lee S."/>
            <person name="Li W."/>
            <person name="Lindquist E."/>
            <person name="Lopez-Garcia S."/>
            <person name="Luque E.M."/>
            <person name="Marcos A.T."/>
            <person name="Martin J."/>
            <person name="McCluskey K."/>
            <person name="Medina H.R."/>
            <person name="Miralles-Duran A."/>
            <person name="Miyazaki A."/>
            <person name="Munoz-Torres E."/>
            <person name="Oguiza J.A."/>
            <person name="Ohm R."/>
            <person name="Olmedo M."/>
            <person name="Orejas M."/>
            <person name="Ortiz-Castellanos L."/>
            <person name="Pisabarro A.G."/>
            <person name="Rodriguez-Romero J."/>
            <person name="Ruiz-Herrera J."/>
            <person name="Ruiz-Vazquez R."/>
            <person name="Sanz C."/>
            <person name="Schackwitz W."/>
            <person name="Schmutz J."/>
            <person name="Shahriari M."/>
            <person name="Shelest E."/>
            <person name="Silva-Franco F."/>
            <person name="Soanes D."/>
            <person name="Syed K."/>
            <person name="Tagua V.G."/>
            <person name="Talbot N.J."/>
            <person name="Thon M."/>
            <person name="De vries R.P."/>
            <person name="Wiebenga A."/>
            <person name="Yadav J.S."/>
            <person name="Braun E.L."/>
            <person name="Baker S."/>
            <person name="Garre V."/>
            <person name="Horwitz B."/>
            <person name="Torres-Martinez S."/>
            <person name="Idnurm A."/>
            <person name="Herrera-Estrella A."/>
            <person name="Gabaldon T."/>
            <person name="Grigoriev I.V."/>
        </authorList>
    </citation>
    <scope>NUCLEOTIDE SEQUENCE [LARGE SCALE GENOMIC DNA]</scope>
    <source>
        <strain evidence="14">NRRL 1555(-)</strain>
    </source>
</reference>